<organism evidence="2 3">
    <name type="scientific">Nonomuraea deserti</name>
    <dbReference type="NCBI Taxonomy" id="1848322"/>
    <lineage>
        <taxon>Bacteria</taxon>
        <taxon>Bacillati</taxon>
        <taxon>Actinomycetota</taxon>
        <taxon>Actinomycetes</taxon>
        <taxon>Streptosporangiales</taxon>
        <taxon>Streptosporangiaceae</taxon>
        <taxon>Nonomuraea</taxon>
    </lineage>
</organism>
<dbReference type="RefSeq" id="WP_132605352.1">
    <property type="nucleotide sequence ID" value="NZ_SMKO01000214.1"/>
</dbReference>
<comment type="caution">
    <text evidence="2">The sequence shown here is derived from an EMBL/GenBank/DDBJ whole genome shotgun (WGS) entry which is preliminary data.</text>
</comment>
<evidence type="ECO:0000256" key="1">
    <source>
        <dbReference type="SAM" id="MobiDB-lite"/>
    </source>
</evidence>
<dbReference type="Proteomes" id="UP000295258">
    <property type="component" value="Unassembled WGS sequence"/>
</dbReference>
<accession>A0A4R4UNR6</accession>
<protein>
    <submittedName>
        <fullName evidence="2">DNRLRE domain-containing protein</fullName>
    </submittedName>
</protein>
<proteinExistence type="predicted"/>
<evidence type="ECO:0000313" key="3">
    <source>
        <dbReference type="Proteomes" id="UP000295258"/>
    </source>
</evidence>
<gene>
    <name evidence="2" type="ORF">E1292_43230</name>
</gene>
<name>A0A4R4UNR6_9ACTN</name>
<dbReference type="NCBIfam" id="NF033679">
    <property type="entry name" value="DNRLRE_dom"/>
    <property type="match status" value="1"/>
</dbReference>
<keyword evidence="3" id="KW-1185">Reference proteome</keyword>
<evidence type="ECO:0000313" key="2">
    <source>
        <dbReference type="EMBL" id="TDC90804.1"/>
    </source>
</evidence>
<dbReference type="EMBL" id="SMKO01000214">
    <property type="protein sequence ID" value="TDC90804.1"/>
    <property type="molecule type" value="Genomic_DNA"/>
</dbReference>
<dbReference type="AlphaFoldDB" id="A0A4R4UNR6"/>
<reference evidence="2 3" key="1">
    <citation type="submission" date="2019-03" db="EMBL/GenBank/DDBJ databases">
        <title>Draft genome sequences of novel Actinobacteria.</title>
        <authorList>
            <person name="Sahin N."/>
            <person name="Ay H."/>
            <person name="Saygin H."/>
        </authorList>
    </citation>
    <scope>NUCLEOTIDE SEQUENCE [LARGE SCALE GENOMIC DNA]</scope>
    <source>
        <strain evidence="2 3">KC310</strain>
    </source>
</reference>
<sequence length="493" mass="52416">MDSSAPLHPDLAEPPDPRSAADAAELVALLGRLRLWAGRPSLRLLARLARKGPRDVTPLPDSTISYVLAGRGLPRLPRLEFVEEYVAACLKACDFSAAEIEAQLLLWRETWRRISLGDVAPPPSRPEELAPQPEEPALPPQPEPAPLPQPEPSSRSGRPRRVMALVAVAVVAATAAFLVRGEPRTESTFTPAATTDSDDMSVHFLAAADASTVTHASGTRLEETGPTLPAGRAVDGRTYRTYLRFDLPRADGRQPRAAELVLWNHESSSCGTPRPTLQVRRLTSAWQGRPATTAADAVSTGKAFGAPGCAADYLRLDVTGIVRAWARGAPNHGLQLRAAPGASAPHVHTFYATERGEEGGAPELDITYNTPPPAPARLGDTTATGAGGVRVATTAEFSMWALIADADGEWVDARFEISHDPAYGRGGVVWTGAGSSSAQEAARITLDSRVLTPGGRYRWRVRGDDGSAMGPWSPYLAFHAAPKPAQGHPSSPS</sequence>
<feature type="region of interest" description="Disordered" evidence="1">
    <location>
        <begin position="118"/>
        <end position="158"/>
    </location>
</feature>
<feature type="compositionally biased region" description="Pro residues" evidence="1">
    <location>
        <begin position="133"/>
        <end position="151"/>
    </location>
</feature>